<evidence type="ECO:0000313" key="3">
    <source>
        <dbReference type="EMBL" id="OQR71871.1"/>
    </source>
</evidence>
<feature type="region of interest" description="Disordered" evidence="1">
    <location>
        <begin position="115"/>
        <end position="187"/>
    </location>
</feature>
<proteinExistence type="predicted"/>
<protein>
    <submittedName>
        <fullName evidence="3">Uncharacterized protein</fullName>
    </submittedName>
</protein>
<keyword evidence="4" id="KW-1185">Reference proteome</keyword>
<organism evidence="3 4">
    <name type="scientific">Tropilaelaps mercedesae</name>
    <dbReference type="NCBI Taxonomy" id="418985"/>
    <lineage>
        <taxon>Eukaryota</taxon>
        <taxon>Metazoa</taxon>
        <taxon>Ecdysozoa</taxon>
        <taxon>Arthropoda</taxon>
        <taxon>Chelicerata</taxon>
        <taxon>Arachnida</taxon>
        <taxon>Acari</taxon>
        <taxon>Parasitiformes</taxon>
        <taxon>Mesostigmata</taxon>
        <taxon>Gamasina</taxon>
        <taxon>Dermanyssoidea</taxon>
        <taxon>Laelapidae</taxon>
        <taxon>Tropilaelaps</taxon>
    </lineage>
</organism>
<gene>
    <name evidence="3" type="ORF">BIW11_10725</name>
</gene>
<dbReference type="EMBL" id="MNPL01013256">
    <property type="protein sequence ID" value="OQR71871.1"/>
    <property type="molecule type" value="Genomic_DNA"/>
</dbReference>
<feature type="region of interest" description="Disordered" evidence="1">
    <location>
        <begin position="226"/>
        <end position="245"/>
    </location>
</feature>
<keyword evidence="2" id="KW-0812">Transmembrane</keyword>
<evidence type="ECO:0000313" key="4">
    <source>
        <dbReference type="Proteomes" id="UP000192247"/>
    </source>
</evidence>
<dbReference type="AlphaFoldDB" id="A0A1V9XEN2"/>
<keyword evidence="2" id="KW-1133">Transmembrane helix</keyword>
<feature type="compositionally biased region" description="Polar residues" evidence="1">
    <location>
        <begin position="129"/>
        <end position="141"/>
    </location>
</feature>
<keyword evidence="2" id="KW-0472">Membrane</keyword>
<accession>A0A1V9XEN2</accession>
<dbReference type="Proteomes" id="UP000192247">
    <property type="component" value="Unassembled WGS sequence"/>
</dbReference>
<evidence type="ECO:0000256" key="1">
    <source>
        <dbReference type="SAM" id="MobiDB-lite"/>
    </source>
</evidence>
<comment type="caution">
    <text evidence="3">The sequence shown here is derived from an EMBL/GenBank/DDBJ whole genome shotgun (WGS) entry which is preliminary data.</text>
</comment>
<name>A0A1V9XEN2_9ACAR</name>
<feature type="compositionally biased region" description="Basic residues" evidence="1">
    <location>
        <begin position="161"/>
        <end position="183"/>
    </location>
</feature>
<reference evidence="3 4" key="1">
    <citation type="journal article" date="2017" name="Gigascience">
        <title>Draft genome of the honey bee ectoparasitic mite, Tropilaelaps mercedesae, is shaped by the parasitic life history.</title>
        <authorList>
            <person name="Dong X."/>
            <person name="Armstrong S.D."/>
            <person name="Xia D."/>
            <person name="Makepeace B.L."/>
            <person name="Darby A.C."/>
            <person name="Kadowaki T."/>
        </authorList>
    </citation>
    <scope>NUCLEOTIDE SEQUENCE [LARGE SCALE GENOMIC DNA]</scope>
    <source>
        <strain evidence="3">Wuxi-XJTLU</strain>
    </source>
</reference>
<sequence>MATDDSNENSPGRSPGPGAGRSFVLIEPSEYNLILLVLRRLFLCLLMLFLMGLGALAMWMDTDRRYSGFFLALIAFSGTLAVVRKGTHLHDGEGMFADDEDAVMHTSSHYPASYPYPPYLTSPQETPKHSNTAYRQQQNHQRGPPPQFSEEDPDSSETHHSHSYGHSHVSHHHAGVHNGARAHHGPDCPGGAGVAGWLPPPPPPPYHMACPEPPPAYFDIVPNFMDQQNGASPSNPGQHQHHHHHHVDMDVLFHGNQPALGATALPLSQTADQTHIQAPTTVRHANRDGHVQGDEVQQSGSAVSDALLIEADPGPSTSSMPPTRIC</sequence>
<evidence type="ECO:0000256" key="2">
    <source>
        <dbReference type="SAM" id="Phobius"/>
    </source>
</evidence>
<dbReference type="OrthoDB" id="10428772at2759"/>
<feature type="compositionally biased region" description="Polar residues" evidence="1">
    <location>
        <begin position="226"/>
        <end position="237"/>
    </location>
</feature>
<dbReference type="InParanoid" id="A0A1V9XEN2"/>
<feature type="transmembrane region" description="Helical" evidence="2">
    <location>
        <begin position="41"/>
        <end position="60"/>
    </location>
</feature>
<feature type="transmembrane region" description="Helical" evidence="2">
    <location>
        <begin position="66"/>
        <end position="83"/>
    </location>
</feature>